<comment type="caution">
    <text evidence="2">The sequence shown here is derived from an EMBL/GenBank/DDBJ whole genome shotgun (WGS) entry which is preliminary data.</text>
</comment>
<dbReference type="Pfam" id="PF13673">
    <property type="entry name" value="Acetyltransf_10"/>
    <property type="match status" value="1"/>
</dbReference>
<evidence type="ECO:0000313" key="3">
    <source>
        <dbReference type="Proteomes" id="UP001555826"/>
    </source>
</evidence>
<keyword evidence="2" id="KW-0808">Transferase</keyword>
<feature type="domain" description="N-acetyltransferase" evidence="1">
    <location>
        <begin position="9"/>
        <end position="146"/>
    </location>
</feature>
<name>A0ABV3P2N4_9ACTN</name>
<dbReference type="GO" id="GO:0016746">
    <property type="term" value="F:acyltransferase activity"/>
    <property type="evidence" value="ECO:0007669"/>
    <property type="project" value="UniProtKB-KW"/>
</dbReference>
<dbReference type="EC" id="2.3.1.-" evidence="2"/>
<gene>
    <name evidence="2" type="ORF">AB1207_03450</name>
</gene>
<evidence type="ECO:0000313" key="2">
    <source>
        <dbReference type="EMBL" id="MEW9263792.1"/>
    </source>
</evidence>
<dbReference type="SUPFAM" id="SSF55729">
    <property type="entry name" value="Acyl-CoA N-acyltransferases (Nat)"/>
    <property type="match status" value="1"/>
</dbReference>
<dbReference type="InterPro" id="IPR000182">
    <property type="entry name" value="GNAT_dom"/>
</dbReference>
<organism evidence="2 3">
    <name type="scientific">Kineococcus endophyticus</name>
    <dbReference type="NCBI Taxonomy" id="1181883"/>
    <lineage>
        <taxon>Bacteria</taxon>
        <taxon>Bacillati</taxon>
        <taxon>Actinomycetota</taxon>
        <taxon>Actinomycetes</taxon>
        <taxon>Kineosporiales</taxon>
        <taxon>Kineosporiaceae</taxon>
        <taxon>Kineococcus</taxon>
    </lineage>
</organism>
<dbReference type="Proteomes" id="UP001555826">
    <property type="component" value="Unassembled WGS sequence"/>
</dbReference>
<proteinExistence type="predicted"/>
<reference evidence="2 3" key="1">
    <citation type="submission" date="2024-07" db="EMBL/GenBank/DDBJ databases">
        <authorList>
            <person name="Thanompreechachai J."/>
            <person name="Duangmal K."/>
        </authorList>
    </citation>
    <scope>NUCLEOTIDE SEQUENCE [LARGE SCALE GENOMIC DNA]</scope>
    <source>
        <strain evidence="2 3">KCTC 19886</strain>
    </source>
</reference>
<keyword evidence="3" id="KW-1185">Reference proteome</keyword>
<evidence type="ECO:0000259" key="1">
    <source>
        <dbReference type="PROSITE" id="PS51186"/>
    </source>
</evidence>
<dbReference type="RefSeq" id="WP_367636385.1">
    <property type="nucleotide sequence ID" value="NZ_JBFNQN010000002.1"/>
</dbReference>
<sequence>MSSVQVREAALADLPPAVLYALLRLRVDVFVVEQECAYPELDGRDLEPTCVHVWADVDGAVAATLRVLRDADGRGRIGRVATARDFRGAGVAARLMERALELLAGSDVVLDAQAHLQHWYARFGFVAQGSEFQEDGIPHVTMVRTA</sequence>
<dbReference type="PROSITE" id="PS51186">
    <property type="entry name" value="GNAT"/>
    <property type="match status" value="1"/>
</dbReference>
<accession>A0ABV3P2N4</accession>
<keyword evidence="2" id="KW-0012">Acyltransferase</keyword>
<dbReference type="EMBL" id="JBFNQN010000002">
    <property type="protein sequence ID" value="MEW9263792.1"/>
    <property type="molecule type" value="Genomic_DNA"/>
</dbReference>
<dbReference type="InterPro" id="IPR016181">
    <property type="entry name" value="Acyl_CoA_acyltransferase"/>
</dbReference>
<dbReference type="Gene3D" id="3.40.630.30">
    <property type="match status" value="1"/>
</dbReference>
<protein>
    <submittedName>
        <fullName evidence="2">GNAT family N-acetyltransferase</fullName>
        <ecNumber evidence="2">2.3.1.-</ecNumber>
    </submittedName>
</protein>
<dbReference type="CDD" id="cd04301">
    <property type="entry name" value="NAT_SF"/>
    <property type="match status" value="1"/>
</dbReference>